<feature type="chain" id="PRO_5032525636" evidence="3">
    <location>
        <begin position="21"/>
        <end position="914"/>
    </location>
</feature>
<dbReference type="PANTHER" id="PTHR19143">
    <property type="entry name" value="FIBRINOGEN/TENASCIN/ANGIOPOEITIN"/>
    <property type="match status" value="1"/>
</dbReference>
<dbReference type="SUPFAM" id="SSF57196">
    <property type="entry name" value="EGF/Laminin"/>
    <property type="match status" value="1"/>
</dbReference>
<protein>
    <submittedName>
        <fullName evidence="6">Ficolin</fullName>
    </submittedName>
</protein>
<dbReference type="Gene3D" id="2.20.100.10">
    <property type="entry name" value="Thrombospondin type-1 (TSP1) repeat"/>
    <property type="match status" value="1"/>
</dbReference>
<dbReference type="PROSITE" id="PS50026">
    <property type="entry name" value="EGF_3"/>
    <property type="match status" value="1"/>
</dbReference>
<keyword evidence="3" id="KW-0732">Signal</keyword>
<dbReference type="InterPro" id="IPR036383">
    <property type="entry name" value="TSP1_rpt_sf"/>
</dbReference>
<organism evidence="6 7">
    <name type="scientific">Mytilus galloprovincialis</name>
    <name type="common">Mediterranean mussel</name>
    <dbReference type="NCBI Taxonomy" id="29158"/>
    <lineage>
        <taxon>Eukaryota</taxon>
        <taxon>Metazoa</taxon>
        <taxon>Spiralia</taxon>
        <taxon>Lophotrochozoa</taxon>
        <taxon>Mollusca</taxon>
        <taxon>Bivalvia</taxon>
        <taxon>Autobranchia</taxon>
        <taxon>Pteriomorphia</taxon>
        <taxon>Mytilida</taxon>
        <taxon>Mytiloidea</taxon>
        <taxon>Mytilidae</taxon>
        <taxon>Mytilinae</taxon>
        <taxon>Mytilus</taxon>
    </lineage>
</organism>
<dbReference type="SMART" id="SM00180">
    <property type="entry name" value="EGF_Lam"/>
    <property type="match status" value="2"/>
</dbReference>
<dbReference type="InterPro" id="IPR002049">
    <property type="entry name" value="LE_dom"/>
</dbReference>
<dbReference type="PROSITE" id="PS00022">
    <property type="entry name" value="EGF_1"/>
    <property type="match status" value="1"/>
</dbReference>
<dbReference type="InterPro" id="IPR000742">
    <property type="entry name" value="EGF"/>
</dbReference>
<keyword evidence="2" id="KW-0245">EGF-like domain</keyword>
<dbReference type="Pfam" id="PF00090">
    <property type="entry name" value="TSP_1"/>
    <property type="match status" value="1"/>
</dbReference>
<dbReference type="NCBIfam" id="NF040941">
    <property type="entry name" value="GGGWT_bact"/>
    <property type="match status" value="1"/>
</dbReference>
<dbReference type="PRINTS" id="PR00011">
    <property type="entry name" value="EGFLAMININ"/>
</dbReference>
<evidence type="ECO:0000256" key="2">
    <source>
        <dbReference type="PROSITE-ProRule" id="PRU00076"/>
    </source>
</evidence>
<feature type="domain" description="Fibrinogen C-terminal" evidence="5">
    <location>
        <begin position="700"/>
        <end position="913"/>
    </location>
</feature>
<accession>A0A8B6FMG8</accession>
<evidence type="ECO:0000256" key="1">
    <source>
        <dbReference type="ARBA" id="ARBA00023157"/>
    </source>
</evidence>
<reference evidence="6" key="1">
    <citation type="submission" date="2018-11" db="EMBL/GenBank/DDBJ databases">
        <authorList>
            <person name="Alioto T."/>
            <person name="Alioto T."/>
        </authorList>
    </citation>
    <scope>NUCLEOTIDE SEQUENCE</scope>
</reference>
<dbReference type="InterPro" id="IPR014716">
    <property type="entry name" value="Fibrinogen_a/b/g_C_1"/>
</dbReference>
<dbReference type="CDD" id="cd00055">
    <property type="entry name" value="EGF_Lam"/>
    <property type="match status" value="2"/>
</dbReference>
<dbReference type="PROSITE" id="PS51406">
    <property type="entry name" value="FIBRINOGEN_C_2"/>
    <property type="match status" value="1"/>
</dbReference>
<dbReference type="OrthoDB" id="6043971at2759"/>
<sequence length="914" mass="104967">MQLFFVICYLLVLLDDCIYGDQNALREKWKTGIKEGLMNGKHIVDLFSTEPMSKIFNQIHLLTNFIGTVDSLASFIQEFNSKTELEMFKELKQIFTDINKKLEQASDRRFGRDFRDIFFELRNIDFSFVILNRFLEKLEEFECTNKAECEVGLPLIIKLFKNDFDIGDYYSHILKATFNGTRFSKDSLVQQVKKTSGCDEKTIFNFGKHMLLKLFKAEQIMIVYGKLAKKHIDSTIQIYQWTNDIYELRRSLLRVVKECSSRDVCKSKCQNGKCIRLSESKRDICMCPKYYDGDNCQIRNQIVLVKDLVSVMSILNKVPKIGNMFDLKLAKNYMVSSMKCLSLAYETVQNVNNEVIDKHLLTATDLGSFYGTYLSMNYLILQASKIIPCDTSKINKIEKQKLLQIAYHLPIVLFKMNSFFNFHRVYDIFQPKSLLVTVIDRYKDDACSADYKSKIDNLWRQFHLAQSNGFSVLLQVRDALYKHSSPLVRLFKQRVKQQINFAMKSTCSASINHSSNVHCGELHLVKTMTLENKCIEGYVRDGNQYFTCQKVTSVCKPCNCNTTGSLSTICNSKTGECQCKEHFRGQTCEKEERQDCKWSDWTYWSVCSKACGIDGKQERSRHIVLPQKGQGKQCQGDRVEERTCFKRCCNGTFDCKDSSKCPIGIKCQPCNCDQKGSTKDICQPINGACSCKQNFHGRRCQEEFRPKDCSALDKKIHKSDVYKIFPDSGSGFKVYCDMDTDGGHWTVFQRRTNGTTDFNHGWTGYKNGFGDLNAEFWLGNDHIHRLTSGGKSSLRIDLRDLNGRIGYAKYQKFSIGDSSSEYKLTVSGYSGNAGDSLAYHNNIRFSTKDNDNDTIGSQNCAAVYTGGWWFGSCIISHLNGLFKGKGAQGISWYRWRNLHDTIQTSKMMIRNRKL</sequence>
<dbReference type="SMART" id="SM00209">
    <property type="entry name" value="TSP1"/>
    <property type="match status" value="1"/>
</dbReference>
<evidence type="ECO:0000259" key="5">
    <source>
        <dbReference type="PROSITE" id="PS51406"/>
    </source>
</evidence>
<dbReference type="InterPro" id="IPR020837">
    <property type="entry name" value="Fibrinogen_CS"/>
</dbReference>
<feature type="domain" description="EGF-like" evidence="4">
    <location>
        <begin position="261"/>
        <end position="297"/>
    </location>
</feature>
<dbReference type="PROSITE" id="PS00514">
    <property type="entry name" value="FIBRINOGEN_C_1"/>
    <property type="match status" value="1"/>
</dbReference>
<keyword evidence="7" id="KW-1185">Reference proteome</keyword>
<dbReference type="Gene3D" id="2.170.300.10">
    <property type="entry name" value="Tie2 ligand-binding domain superfamily"/>
    <property type="match status" value="1"/>
</dbReference>
<dbReference type="Gene3D" id="2.10.25.10">
    <property type="entry name" value="Laminin"/>
    <property type="match status" value="2"/>
</dbReference>
<dbReference type="Gene3D" id="3.90.215.10">
    <property type="entry name" value="Gamma Fibrinogen, chain A, domain 1"/>
    <property type="match status" value="1"/>
</dbReference>
<comment type="caution">
    <text evidence="6">The sequence shown here is derived from an EMBL/GenBank/DDBJ whole genome shotgun (WGS) entry which is preliminary data.</text>
</comment>
<dbReference type="InterPro" id="IPR002181">
    <property type="entry name" value="Fibrinogen_a/b/g_C_dom"/>
</dbReference>
<dbReference type="SUPFAM" id="SSF82895">
    <property type="entry name" value="TSP-1 type 1 repeat"/>
    <property type="match status" value="1"/>
</dbReference>
<proteinExistence type="predicted"/>
<dbReference type="Pfam" id="PF00053">
    <property type="entry name" value="EGF_laminin"/>
    <property type="match status" value="2"/>
</dbReference>
<dbReference type="InterPro" id="IPR000884">
    <property type="entry name" value="TSP1_rpt"/>
</dbReference>
<dbReference type="GO" id="GO:0005615">
    <property type="term" value="C:extracellular space"/>
    <property type="evidence" value="ECO:0007669"/>
    <property type="project" value="TreeGrafter"/>
</dbReference>
<feature type="disulfide bond" evidence="2">
    <location>
        <begin position="287"/>
        <end position="296"/>
    </location>
</feature>
<dbReference type="InterPro" id="IPR036056">
    <property type="entry name" value="Fibrinogen-like_C"/>
</dbReference>
<name>A0A8B6FMG8_MYTGA</name>
<keyword evidence="1 2" id="KW-1015">Disulfide bond</keyword>
<dbReference type="FunFam" id="3.90.215.10:FF:000001">
    <property type="entry name" value="Tenascin isoform 1"/>
    <property type="match status" value="1"/>
</dbReference>
<dbReference type="Pfam" id="PF00147">
    <property type="entry name" value="Fibrinogen_C"/>
    <property type="match status" value="1"/>
</dbReference>
<evidence type="ECO:0000313" key="7">
    <source>
        <dbReference type="Proteomes" id="UP000596742"/>
    </source>
</evidence>
<dbReference type="InterPro" id="IPR050373">
    <property type="entry name" value="Fibrinogen_C-term_domain"/>
</dbReference>
<gene>
    <name evidence="6" type="ORF">MGAL_10B025013</name>
</gene>
<dbReference type="Proteomes" id="UP000596742">
    <property type="component" value="Unassembled WGS sequence"/>
</dbReference>
<dbReference type="SUPFAM" id="SSF56496">
    <property type="entry name" value="Fibrinogen C-terminal domain-like"/>
    <property type="match status" value="1"/>
</dbReference>
<evidence type="ECO:0000313" key="6">
    <source>
        <dbReference type="EMBL" id="VDI52389.1"/>
    </source>
</evidence>
<dbReference type="SMART" id="SM00186">
    <property type="entry name" value="FBG"/>
    <property type="match status" value="1"/>
</dbReference>
<dbReference type="EMBL" id="UYJE01007167">
    <property type="protein sequence ID" value="VDI52389.1"/>
    <property type="molecule type" value="Genomic_DNA"/>
</dbReference>
<comment type="caution">
    <text evidence="2">Lacks conserved residue(s) required for the propagation of feature annotation.</text>
</comment>
<evidence type="ECO:0000256" key="3">
    <source>
        <dbReference type="SAM" id="SignalP"/>
    </source>
</evidence>
<dbReference type="AlphaFoldDB" id="A0A8B6FMG8"/>
<dbReference type="CDD" id="cd00087">
    <property type="entry name" value="FReD"/>
    <property type="match status" value="1"/>
</dbReference>
<dbReference type="PROSITE" id="PS50092">
    <property type="entry name" value="TSP1"/>
    <property type="match status" value="1"/>
</dbReference>
<feature type="signal peptide" evidence="3">
    <location>
        <begin position="1"/>
        <end position="20"/>
    </location>
</feature>
<evidence type="ECO:0000259" key="4">
    <source>
        <dbReference type="PROSITE" id="PS50026"/>
    </source>
</evidence>
<dbReference type="PANTHER" id="PTHR19143:SF458">
    <property type="entry name" value="FIBRINOGEN C-TERMINAL DOMAIN-CONTAINING PROTEIN-RELATED"/>
    <property type="match status" value="1"/>
</dbReference>